<evidence type="ECO:0000313" key="1">
    <source>
        <dbReference type="EMBL" id="ATZ59645.1"/>
    </source>
</evidence>
<dbReference type="SUPFAM" id="SSF56399">
    <property type="entry name" value="ADP-ribosylation"/>
    <property type="match status" value="1"/>
</dbReference>
<organism evidence="1 2">
    <name type="scientific">Methanobrevibacter smithii</name>
    <dbReference type="NCBI Taxonomy" id="2173"/>
    <lineage>
        <taxon>Archaea</taxon>
        <taxon>Methanobacteriati</taxon>
        <taxon>Methanobacteriota</taxon>
        <taxon>Methanomada group</taxon>
        <taxon>Methanobacteria</taxon>
        <taxon>Methanobacteriales</taxon>
        <taxon>Methanobacteriaceae</taxon>
        <taxon>Methanobrevibacter</taxon>
    </lineage>
</organism>
<name>A0A2H4U694_METSM</name>
<protein>
    <submittedName>
        <fullName evidence="1">Uncharacterized protein</fullName>
    </submittedName>
</protein>
<gene>
    <name evidence="1" type="ORF">BK798_04030</name>
</gene>
<proteinExistence type="predicted"/>
<dbReference type="RefSeq" id="WP_100815421.1">
    <property type="nucleotide sequence ID" value="NZ_CP017803.1"/>
</dbReference>
<sequence length="197" mass="22967">MHLFEANIHRESKRTQNKFEKHLEKLKNTKEFKTDGKTFINFAKDSDDKIIIQVNLQNLNKKQKEILNKWSADIDIYLKDWCHKSTNPNYLEKYVSKKITYEECDKLGKELTNLIESLSTEQTLQENTILWRGIGMKDERMDLSNFVVGEKRKFGEFTSTSFDLDAAESFAMYTDDDEFAGYILKIHAPKGTKGGGY</sequence>
<dbReference type="Proteomes" id="UP000232133">
    <property type="component" value="Chromosome"/>
</dbReference>
<dbReference type="GeneID" id="35118517"/>
<dbReference type="AlphaFoldDB" id="A0A2H4U694"/>
<dbReference type="PROSITE" id="PS51996">
    <property type="entry name" value="TR_MART"/>
    <property type="match status" value="1"/>
</dbReference>
<evidence type="ECO:0000313" key="2">
    <source>
        <dbReference type="Proteomes" id="UP000232133"/>
    </source>
</evidence>
<reference evidence="2" key="1">
    <citation type="submission" date="2016-10" db="EMBL/GenBank/DDBJ databases">
        <authorList>
            <person name="Kim B.-C."/>
            <person name="Jeong H."/>
        </authorList>
    </citation>
    <scope>NUCLEOTIDE SEQUENCE [LARGE SCALE GENOMIC DNA]</scope>
    <source>
        <strain evidence="2">KB11</strain>
    </source>
</reference>
<dbReference type="Gene3D" id="3.90.176.10">
    <property type="entry name" value="Toxin ADP-ribosyltransferase, Chain A, domain 1"/>
    <property type="match status" value="1"/>
</dbReference>
<accession>A0A2H4U694</accession>
<dbReference type="EMBL" id="CP017803">
    <property type="protein sequence ID" value="ATZ59645.1"/>
    <property type="molecule type" value="Genomic_DNA"/>
</dbReference>